<sequence>MISRSALAAVCLGIVIVVSLPAGAYATLSSSGPASPTSLAQDDPYRYQCLNTAPAENVSMNAYEQNTTDLRTQSATVSSTGNGTTAREGFIEIESEFINGNQTCFDRVSTEKKTMMLQLKGVQFENTSVRGPWTDIVFGQGEADVVTILLPGNEFLDVLRQMGVSEGFIEFFEEEYDLASTGDAETTAGQTETDGPANESNDSTENVTESDEPTENATESDGESGNTTDDTGGGGEDSTGANETGTESVVDSIELAGEPSEAAIVQPR</sequence>
<dbReference type="Proteomes" id="UP001154061">
    <property type="component" value="Unassembled WGS sequence"/>
</dbReference>
<name>A0A9Q4PZC4_9EURY</name>
<comment type="caution">
    <text evidence="2">The sequence shown here is derived from an EMBL/GenBank/DDBJ whole genome shotgun (WGS) entry which is preliminary data.</text>
</comment>
<reference evidence="2" key="1">
    <citation type="submission" date="2022-06" db="EMBL/GenBank/DDBJ databases">
        <title>Natrinema sp. a new haloarchaeum isolate from saline soil.</title>
        <authorList>
            <person name="Strakova D."/>
            <person name="Galisteo C."/>
            <person name="Sanchez-Porro C."/>
            <person name="Ventosa A."/>
        </authorList>
    </citation>
    <scope>NUCLEOTIDE SEQUENCE</scope>
    <source>
        <strain evidence="2">S1CR25-10</strain>
    </source>
</reference>
<accession>A0A9Q4PZC4</accession>
<dbReference type="RefSeq" id="WP_277520116.1">
    <property type="nucleotide sequence ID" value="NZ_JAMQOT010000001.1"/>
</dbReference>
<evidence type="ECO:0000313" key="2">
    <source>
        <dbReference type="EMBL" id="MDF9744630.1"/>
    </source>
</evidence>
<feature type="compositionally biased region" description="Polar residues" evidence="1">
    <location>
        <begin position="183"/>
        <end position="207"/>
    </location>
</feature>
<proteinExistence type="predicted"/>
<dbReference type="EMBL" id="JAMQOT010000001">
    <property type="protein sequence ID" value="MDF9744630.1"/>
    <property type="molecule type" value="Genomic_DNA"/>
</dbReference>
<evidence type="ECO:0000313" key="3">
    <source>
        <dbReference type="Proteomes" id="UP001154061"/>
    </source>
</evidence>
<feature type="region of interest" description="Disordered" evidence="1">
    <location>
        <begin position="181"/>
        <end position="268"/>
    </location>
</feature>
<keyword evidence="3" id="KW-1185">Reference proteome</keyword>
<organism evidence="2 3">
    <name type="scientific">Natrinema salsiterrestre</name>
    <dbReference type="NCBI Taxonomy" id="2950540"/>
    <lineage>
        <taxon>Archaea</taxon>
        <taxon>Methanobacteriati</taxon>
        <taxon>Methanobacteriota</taxon>
        <taxon>Stenosarchaea group</taxon>
        <taxon>Halobacteria</taxon>
        <taxon>Halobacteriales</taxon>
        <taxon>Natrialbaceae</taxon>
        <taxon>Natrinema</taxon>
    </lineage>
</organism>
<dbReference type="AlphaFoldDB" id="A0A9Q4PZC4"/>
<evidence type="ECO:0000256" key="1">
    <source>
        <dbReference type="SAM" id="MobiDB-lite"/>
    </source>
</evidence>
<gene>
    <name evidence="2" type="ORF">NDI89_03435</name>
</gene>
<feature type="compositionally biased region" description="Acidic residues" evidence="1">
    <location>
        <begin position="208"/>
        <end position="222"/>
    </location>
</feature>
<protein>
    <submittedName>
        <fullName evidence="2">Uncharacterized protein</fullName>
    </submittedName>
</protein>